<dbReference type="EMBL" id="SDAM02029552">
    <property type="protein sequence ID" value="KAH6756562.1"/>
    <property type="molecule type" value="Genomic_DNA"/>
</dbReference>
<protein>
    <submittedName>
        <fullName evidence="1">Uncharacterized protein</fullName>
    </submittedName>
</protein>
<accession>A0AAD4NX92</accession>
<reference evidence="1 2" key="1">
    <citation type="journal article" date="2021" name="Nat. Commun.">
        <title>Incipient diploidization of the medicinal plant Perilla within 10,000 years.</title>
        <authorList>
            <person name="Zhang Y."/>
            <person name="Shen Q."/>
            <person name="Leng L."/>
            <person name="Zhang D."/>
            <person name="Chen S."/>
            <person name="Shi Y."/>
            <person name="Ning Z."/>
            <person name="Chen S."/>
        </authorList>
    </citation>
    <scope>NUCLEOTIDE SEQUENCE [LARGE SCALE GENOMIC DNA]</scope>
    <source>
        <strain evidence="2">cv. PC099</strain>
    </source>
</reference>
<gene>
    <name evidence="1" type="ORF">C2S53_002127</name>
</gene>
<keyword evidence="2" id="KW-1185">Reference proteome</keyword>
<comment type="caution">
    <text evidence="1">The sequence shown here is derived from an EMBL/GenBank/DDBJ whole genome shotgun (WGS) entry which is preliminary data.</text>
</comment>
<evidence type="ECO:0000313" key="2">
    <source>
        <dbReference type="Proteomes" id="UP001190926"/>
    </source>
</evidence>
<dbReference type="AlphaFoldDB" id="A0AAD4NX92"/>
<sequence length="108" mass="12596">MGNCIRAAFSHIEEDEESKVLTSNKKLSSKLCRRNMASSQTEEIEHLIQKRSSHSLRLPERVRIVVNKKQFERLIGCVEEVQLRRMVLESLLRRAKKWRPSLAAIPEL</sequence>
<evidence type="ECO:0000313" key="1">
    <source>
        <dbReference type="EMBL" id="KAH6756562.1"/>
    </source>
</evidence>
<name>A0AAD4NX92_PERFH</name>
<organism evidence="1 2">
    <name type="scientific">Perilla frutescens var. hirtella</name>
    <name type="common">Perilla citriodora</name>
    <name type="synonym">Perilla setoyensis</name>
    <dbReference type="NCBI Taxonomy" id="608512"/>
    <lineage>
        <taxon>Eukaryota</taxon>
        <taxon>Viridiplantae</taxon>
        <taxon>Streptophyta</taxon>
        <taxon>Embryophyta</taxon>
        <taxon>Tracheophyta</taxon>
        <taxon>Spermatophyta</taxon>
        <taxon>Magnoliopsida</taxon>
        <taxon>eudicotyledons</taxon>
        <taxon>Gunneridae</taxon>
        <taxon>Pentapetalae</taxon>
        <taxon>asterids</taxon>
        <taxon>lamiids</taxon>
        <taxon>Lamiales</taxon>
        <taxon>Lamiaceae</taxon>
        <taxon>Nepetoideae</taxon>
        <taxon>Elsholtzieae</taxon>
        <taxon>Perilla</taxon>
    </lineage>
</organism>
<proteinExistence type="predicted"/>
<dbReference type="Proteomes" id="UP001190926">
    <property type="component" value="Unassembled WGS sequence"/>
</dbReference>